<organism evidence="9">
    <name type="scientific">Amphimedon queenslandica</name>
    <name type="common">Sponge</name>
    <dbReference type="NCBI Taxonomy" id="400682"/>
    <lineage>
        <taxon>Eukaryota</taxon>
        <taxon>Metazoa</taxon>
        <taxon>Porifera</taxon>
        <taxon>Demospongiae</taxon>
        <taxon>Heteroscleromorpha</taxon>
        <taxon>Haplosclerida</taxon>
        <taxon>Niphatidae</taxon>
        <taxon>Amphimedon</taxon>
    </lineage>
</organism>
<dbReference type="FunFam" id="1.20.1270.60:FF:000009">
    <property type="entry name" value="Protein kinase C and casein kinase substrate in neurons 2"/>
    <property type="match status" value="1"/>
</dbReference>
<dbReference type="PROSITE" id="PS51741">
    <property type="entry name" value="F_BAR"/>
    <property type="match status" value="1"/>
</dbReference>
<dbReference type="Proteomes" id="UP000007879">
    <property type="component" value="Unassembled WGS sequence"/>
</dbReference>
<dbReference type="AlphaFoldDB" id="A0A1X7U8J2"/>
<feature type="coiled-coil region" evidence="5">
    <location>
        <begin position="38"/>
        <end position="65"/>
    </location>
</feature>
<keyword evidence="10" id="KW-1185">Reference proteome</keyword>
<name>A0A1X7U8J2_AMPQE</name>
<dbReference type="SMART" id="SM00055">
    <property type="entry name" value="FCH"/>
    <property type="match status" value="1"/>
</dbReference>
<dbReference type="PROSITE" id="PS50002">
    <property type="entry name" value="SH3"/>
    <property type="match status" value="1"/>
</dbReference>
<feature type="domain" description="F-BAR" evidence="8">
    <location>
        <begin position="16"/>
        <end position="284"/>
    </location>
</feature>
<dbReference type="OMA" id="ACQMKEL"/>
<dbReference type="GO" id="GO:0097320">
    <property type="term" value="P:plasma membrane tubulation"/>
    <property type="evidence" value="ECO:0007669"/>
    <property type="project" value="TreeGrafter"/>
</dbReference>
<dbReference type="OrthoDB" id="10255128at2759"/>
<dbReference type="InterPro" id="IPR031160">
    <property type="entry name" value="F_BAR_dom"/>
</dbReference>
<sequence length="479" mass="55328">MDGRSRSTEDELDTLSASSTSFWELGSYKKVVKLVDDGAKLTSELIKMAQERAELEAKYSKSLQQWSKKWEEFVNKGPEYGTLQNGWRSSLQEASRQSDIHAEISNEIKEIIKSINKWQAFHYHKSLGGRWKESKTAEEGFNSAQKPWAKVLTRCNKAKKTYHQVSSDLETIKNTLDDAHVNPIEMETLVKLREKKDKIEKEKEKAQEKYQSCLTEVFHDKDRYVRDMKAEYEKCLVIEKIRMEFFKESLIKLKESVDLSKDERILRISQVCDNTLQQISSVEDINWYSQQFGPDMNHSWPVYEEYEESRVESHKVPPLSSGSRSSSCSLNSPQRLSDANDHFDRSESPSRVGHPKVPLPEIPVDSFSNTDTQDLESNFENVIDDHIYESTDNWPNPAAATQSNEDEVQEEGNEQKRVLPKEGIVMRALFSYTGQDEDDLSFEEGDIILFLEYCDGGWVKALLDEEYGYVPEAYFEPVI</sequence>
<dbReference type="PANTHER" id="PTHR23065:SF11">
    <property type="entry name" value="SYNDAPIN, ISOFORM C"/>
    <property type="match status" value="1"/>
</dbReference>
<dbReference type="GO" id="GO:0007010">
    <property type="term" value="P:cytoskeleton organization"/>
    <property type="evidence" value="ECO:0007669"/>
    <property type="project" value="TreeGrafter"/>
</dbReference>
<evidence type="ECO:0000256" key="2">
    <source>
        <dbReference type="ARBA" id="ARBA00022443"/>
    </source>
</evidence>
<dbReference type="EnsemblMetazoa" id="Aqu2.1.24262_001">
    <property type="protein sequence ID" value="Aqu2.1.24262_001"/>
    <property type="gene ID" value="Aqu2.1.24262"/>
</dbReference>
<evidence type="ECO:0008006" key="11">
    <source>
        <dbReference type="Google" id="ProtNLM"/>
    </source>
</evidence>
<reference evidence="10" key="1">
    <citation type="journal article" date="2010" name="Nature">
        <title>The Amphimedon queenslandica genome and the evolution of animal complexity.</title>
        <authorList>
            <person name="Srivastava M."/>
            <person name="Simakov O."/>
            <person name="Chapman J."/>
            <person name="Fahey B."/>
            <person name="Gauthier M.E."/>
            <person name="Mitros T."/>
            <person name="Richards G.S."/>
            <person name="Conaco C."/>
            <person name="Dacre M."/>
            <person name="Hellsten U."/>
            <person name="Larroux C."/>
            <person name="Putnam N.H."/>
            <person name="Stanke M."/>
            <person name="Adamska M."/>
            <person name="Darling A."/>
            <person name="Degnan S.M."/>
            <person name="Oakley T.H."/>
            <person name="Plachetzki D.C."/>
            <person name="Zhai Y."/>
            <person name="Adamski M."/>
            <person name="Calcino A."/>
            <person name="Cummins S.F."/>
            <person name="Goodstein D.M."/>
            <person name="Harris C."/>
            <person name="Jackson D.J."/>
            <person name="Leys S.P."/>
            <person name="Shu S."/>
            <person name="Woodcroft B.J."/>
            <person name="Vervoort M."/>
            <person name="Kosik K.S."/>
            <person name="Manning G."/>
            <person name="Degnan B.M."/>
            <person name="Rokhsar D.S."/>
        </authorList>
    </citation>
    <scope>NUCLEOTIDE SEQUENCE [LARGE SCALE GENOMIC DNA]</scope>
</reference>
<dbReference type="GO" id="GO:0030100">
    <property type="term" value="P:regulation of endocytosis"/>
    <property type="evidence" value="ECO:0007669"/>
    <property type="project" value="TreeGrafter"/>
</dbReference>
<proteinExistence type="predicted"/>
<dbReference type="eggNOG" id="KOG2856">
    <property type="taxonomic scope" value="Eukaryota"/>
</dbReference>
<feature type="compositionally biased region" description="Low complexity" evidence="6">
    <location>
        <begin position="317"/>
        <end position="337"/>
    </location>
</feature>
<feature type="coiled-coil region" evidence="5">
    <location>
        <begin position="189"/>
        <end position="216"/>
    </location>
</feature>
<evidence type="ECO:0000256" key="3">
    <source>
        <dbReference type="PROSITE-ProRule" id="PRU00192"/>
    </source>
</evidence>
<evidence type="ECO:0000259" key="7">
    <source>
        <dbReference type="PROSITE" id="PS50002"/>
    </source>
</evidence>
<feature type="domain" description="SH3" evidence="7">
    <location>
        <begin position="421"/>
        <end position="479"/>
    </location>
</feature>
<keyword evidence="2 3" id="KW-0728">SH3 domain</keyword>
<dbReference type="SUPFAM" id="SSF103657">
    <property type="entry name" value="BAR/IMD domain-like"/>
    <property type="match status" value="1"/>
</dbReference>
<dbReference type="FunCoup" id="A0A1X7U8J2">
    <property type="interactions" value="879"/>
</dbReference>
<keyword evidence="4 5" id="KW-0175">Coiled coil</keyword>
<dbReference type="CDD" id="cd00174">
    <property type="entry name" value="SH3"/>
    <property type="match status" value="1"/>
</dbReference>
<reference evidence="9" key="2">
    <citation type="submission" date="2017-05" db="UniProtKB">
        <authorList>
            <consortium name="EnsemblMetazoa"/>
        </authorList>
    </citation>
    <scope>IDENTIFICATION</scope>
</reference>
<dbReference type="InterPro" id="IPR027267">
    <property type="entry name" value="AH/BAR_dom_sf"/>
</dbReference>
<dbReference type="PANTHER" id="PTHR23065">
    <property type="entry name" value="PROLINE-SERINE-THREONINE PHOSPHATASE INTERACTING PROTEIN 1"/>
    <property type="match status" value="1"/>
</dbReference>
<evidence type="ECO:0000256" key="6">
    <source>
        <dbReference type="SAM" id="MobiDB-lite"/>
    </source>
</evidence>
<dbReference type="SMART" id="SM00326">
    <property type="entry name" value="SH3"/>
    <property type="match status" value="1"/>
</dbReference>
<protein>
    <recommendedName>
        <fullName evidence="11">SH3 domain-containing protein</fullName>
    </recommendedName>
</protein>
<dbReference type="STRING" id="400682.A0A1X7U8J2"/>
<dbReference type="SUPFAM" id="SSF50044">
    <property type="entry name" value="SH3-domain"/>
    <property type="match status" value="1"/>
</dbReference>
<dbReference type="Pfam" id="PF00611">
    <property type="entry name" value="FCH"/>
    <property type="match status" value="1"/>
</dbReference>
<dbReference type="InterPro" id="IPR036028">
    <property type="entry name" value="SH3-like_dom_sf"/>
</dbReference>
<dbReference type="InterPro" id="IPR001452">
    <property type="entry name" value="SH3_domain"/>
</dbReference>
<dbReference type="GO" id="GO:0005768">
    <property type="term" value="C:endosome"/>
    <property type="evidence" value="ECO:0007669"/>
    <property type="project" value="TreeGrafter"/>
</dbReference>
<comment type="subcellular location">
    <subcellularLocation>
        <location evidence="1">Endomembrane system</location>
        <topology evidence="1">Peripheral membrane protein</topology>
    </subcellularLocation>
</comment>
<dbReference type="InterPro" id="IPR001060">
    <property type="entry name" value="FCH_dom"/>
</dbReference>
<evidence type="ECO:0000313" key="10">
    <source>
        <dbReference type="Proteomes" id="UP000007879"/>
    </source>
</evidence>
<accession>A0A1X7U8J2</accession>
<dbReference type="Gene3D" id="2.30.30.40">
    <property type="entry name" value="SH3 Domains"/>
    <property type="match status" value="1"/>
</dbReference>
<dbReference type="Gene3D" id="1.20.1270.60">
    <property type="entry name" value="Arfaptin homology (AH) domain/BAR domain"/>
    <property type="match status" value="1"/>
</dbReference>
<evidence type="ECO:0000259" key="8">
    <source>
        <dbReference type="PROSITE" id="PS51741"/>
    </source>
</evidence>
<evidence type="ECO:0000313" key="9">
    <source>
        <dbReference type="EnsemblMetazoa" id="Aqu2.1.24262_001"/>
    </source>
</evidence>
<feature type="compositionally biased region" description="Basic and acidic residues" evidence="6">
    <location>
        <begin position="338"/>
        <end position="348"/>
    </location>
</feature>
<gene>
    <name evidence="9" type="primary">100637888</name>
</gene>
<dbReference type="Pfam" id="PF00018">
    <property type="entry name" value="SH3_1"/>
    <property type="match status" value="1"/>
</dbReference>
<evidence type="ECO:0000256" key="5">
    <source>
        <dbReference type="SAM" id="Coils"/>
    </source>
</evidence>
<dbReference type="GO" id="GO:0005886">
    <property type="term" value="C:plasma membrane"/>
    <property type="evidence" value="ECO:0007669"/>
    <property type="project" value="TreeGrafter"/>
</dbReference>
<dbReference type="KEGG" id="aqu:100637888"/>
<evidence type="ECO:0000256" key="1">
    <source>
        <dbReference type="ARBA" id="ARBA00004184"/>
    </source>
</evidence>
<dbReference type="EnsemblMetazoa" id="XM_003388600.3">
    <property type="protein sequence ID" value="XP_003388648.1"/>
    <property type="gene ID" value="LOC100637888"/>
</dbReference>
<feature type="region of interest" description="Disordered" evidence="6">
    <location>
        <begin position="313"/>
        <end position="371"/>
    </location>
</feature>
<dbReference type="GO" id="GO:0005543">
    <property type="term" value="F:phospholipid binding"/>
    <property type="evidence" value="ECO:0007669"/>
    <property type="project" value="TreeGrafter"/>
</dbReference>
<dbReference type="InParanoid" id="A0A1X7U8J2"/>
<evidence type="ECO:0000256" key="4">
    <source>
        <dbReference type="PROSITE-ProRule" id="PRU01077"/>
    </source>
</evidence>